<dbReference type="PROSITE" id="PS50835">
    <property type="entry name" value="IG_LIKE"/>
    <property type="match status" value="1"/>
</dbReference>
<proteinExistence type="inferred from homology"/>
<keyword evidence="5 10" id="KW-1133">Transmembrane helix</keyword>
<comment type="similarity">
    <text evidence="2">Belongs to the myelin P0 protein family.</text>
</comment>
<dbReference type="Pfam" id="PF07686">
    <property type="entry name" value="V-set"/>
    <property type="match status" value="1"/>
</dbReference>
<evidence type="ECO:0000256" key="3">
    <source>
        <dbReference type="ARBA" id="ARBA00022692"/>
    </source>
</evidence>
<sequence>MGWRRPWRLCLENAVFQILIFCFAMDQVCSIEVWSSSSELQVVKGSAVTLGCRFRSAEHVTSLMSVDWSYRPQTGGRLDSFFYFSSRAHAPEQGQFKGRIRWVGKPVGGDASIQLLNATLNDNGTYTCVVKNPPDVHGSPAQITLSVVPKPLTRRFSDVAVLMGLVLLPSALIIPVLLGRMCWQGPSCCGRRGKSAGQGQPSAIEVTEREELMYKNSGTKEKEKEKSITCCELYFQDSDVEEYYIHNEKFGEEAETHC</sequence>
<feature type="domain" description="Ig-like" evidence="12">
    <location>
        <begin position="26"/>
        <end position="146"/>
    </location>
</feature>
<comment type="caution">
    <text evidence="13">The sequence shown here is derived from an EMBL/GenBank/DDBJ whole genome shotgun (WGS) entry which is preliminary data.</text>
</comment>
<dbReference type="InterPro" id="IPR000920">
    <property type="entry name" value="Myelin_P0-rel"/>
</dbReference>
<feature type="chain" id="PRO_5035751842" description="Ig-like domain-containing protein" evidence="11">
    <location>
        <begin position="31"/>
        <end position="258"/>
    </location>
</feature>
<evidence type="ECO:0000256" key="2">
    <source>
        <dbReference type="ARBA" id="ARBA00007180"/>
    </source>
</evidence>
<evidence type="ECO:0000256" key="4">
    <source>
        <dbReference type="ARBA" id="ARBA00022729"/>
    </source>
</evidence>
<dbReference type="AlphaFoldDB" id="A0A8T2MP85"/>
<evidence type="ECO:0000256" key="1">
    <source>
        <dbReference type="ARBA" id="ARBA00004479"/>
    </source>
</evidence>
<dbReference type="PANTHER" id="PTHR13869:SF20">
    <property type="entry name" value="MYELIN PROTEIN ZERO-LIKE PROTEIN 3"/>
    <property type="match status" value="1"/>
</dbReference>
<evidence type="ECO:0000256" key="7">
    <source>
        <dbReference type="ARBA" id="ARBA00023157"/>
    </source>
</evidence>
<dbReference type="PANTHER" id="PTHR13869">
    <property type="entry name" value="MYELIN P0 RELATED"/>
    <property type="match status" value="1"/>
</dbReference>
<dbReference type="InterPro" id="IPR003599">
    <property type="entry name" value="Ig_sub"/>
</dbReference>
<evidence type="ECO:0000256" key="6">
    <source>
        <dbReference type="ARBA" id="ARBA00023136"/>
    </source>
</evidence>
<dbReference type="InterPro" id="IPR013783">
    <property type="entry name" value="Ig-like_fold"/>
</dbReference>
<accession>A0A8T2MP85</accession>
<keyword evidence="3 10" id="KW-0812">Transmembrane</keyword>
<reference evidence="13" key="1">
    <citation type="thesis" date="2021" institute="BYU ScholarsArchive" country="Provo, UT, USA">
        <title>Applications of and Algorithms for Genome Assembly and Genomic Analyses with an Emphasis on Marine Teleosts.</title>
        <authorList>
            <person name="Pickett B.D."/>
        </authorList>
    </citation>
    <scope>NUCLEOTIDE SEQUENCE</scope>
    <source>
        <strain evidence="13">HI-2016</strain>
    </source>
</reference>
<dbReference type="Proteomes" id="UP000824540">
    <property type="component" value="Unassembled WGS sequence"/>
</dbReference>
<evidence type="ECO:0000259" key="12">
    <source>
        <dbReference type="PROSITE" id="PS50835"/>
    </source>
</evidence>
<feature type="signal peptide" evidence="11">
    <location>
        <begin position="1"/>
        <end position="30"/>
    </location>
</feature>
<name>A0A8T2MP85_9TELE</name>
<comment type="subcellular location">
    <subcellularLocation>
        <location evidence="1">Membrane</location>
        <topology evidence="1">Single-pass type I membrane protein</topology>
    </subcellularLocation>
</comment>
<evidence type="ECO:0000256" key="9">
    <source>
        <dbReference type="ARBA" id="ARBA00023319"/>
    </source>
</evidence>
<dbReference type="InterPro" id="IPR013106">
    <property type="entry name" value="Ig_V-set"/>
</dbReference>
<gene>
    <name evidence="13" type="ORF">JZ751_005421</name>
</gene>
<dbReference type="Gene3D" id="2.60.40.10">
    <property type="entry name" value="Immunoglobulins"/>
    <property type="match status" value="1"/>
</dbReference>
<protein>
    <recommendedName>
        <fullName evidence="12">Ig-like domain-containing protein</fullName>
    </recommendedName>
</protein>
<evidence type="ECO:0000313" key="14">
    <source>
        <dbReference type="Proteomes" id="UP000824540"/>
    </source>
</evidence>
<dbReference type="SMART" id="SM00409">
    <property type="entry name" value="IG"/>
    <property type="match status" value="1"/>
</dbReference>
<dbReference type="EMBL" id="JAFBMS010001234">
    <property type="protein sequence ID" value="KAG9329396.1"/>
    <property type="molecule type" value="Genomic_DNA"/>
</dbReference>
<dbReference type="InterPro" id="IPR036179">
    <property type="entry name" value="Ig-like_dom_sf"/>
</dbReference>
<keyword evidence="4 11" id="KW-0732">Signal</keyword>
<dbReference type="PRINTS" id="PR00213">
    <property type="entry name" value="MYELINP0"/>
</dbReference>
<keyword evidence="9" id="KW-0393">Immunoglobulin domain</keyword>
<dbReference type="InterPro" id="IPR007110">
    <property type="entry name" value="Ig-like_dom"/>
</dbReference>
<feature type="transmembrane region" description="Helical" evidence="10">
    <location>
        <begin position="159"/>
        <end position="178"/>
    </location>
</feature>
<evidence type="ECO:0000313" key="13">
    <source>
        <dbReference type="EMBL" id="KAG9329396.1"/>
    </source>
</evidence>
<keyword evidence="6 10" id="KW-0472">Membrane</keyword>
<dbReference type="SMART" id="SM00406">
    <property type="entry name" value="IGv"/>
    <property type="match status" value="1"/>
</dbReference>
<keyword evidence="14" id="KW-1185">Reference proteome</keyword>
<dbReference type="FunFam" id="2.60.40.10:FF:000193">
    <property type="entry name" value="Myelin protein zero-like 1 like"/>
    <property type="match status" value="1"/>
</dbReference>
<dbReference type="OrthoDB" id="8737888at2759"/>
<dbReference type="GO" id="GO:0005886">
    <property type="term" value="C:plasma membrane"/>
    <property type="evidence" value="ECO:0007669"/>
    <property type="project" value="TreeGrafter"/>
</dbReference>
<evidence type="ECO:0000256" key="5">
    <source>
        <dbReference type="ARBA" id="ARBA00022989"/>
    </source>
</evidence>
<evidence type="ECO:0000256" key="11">
    <source>
        <dbReference type="SAM" id="SignalP"/>
    </source>
</evidence>
<dbReference type="SUPFAM" id="SSF48726">
    <property type="entry name" value="Immunoglobulin"/>
    <property type="match status" value="1"/>
</dbReference>
<organism evidence="13 14">
    <name type="scientific">Albula glossodonta</name>
    <name type="common">roundjaw bonefish</name>
    <dbReference type="NCBI Taxonomy" id="121402"/>
    <lineage>
        <taxon>Eukaryota</taxon>
        <taxon>Metazoa</taxon>
        <taxon>Chordata</taxon>
        <taxon>Craniata</taxon>
        <taxon>Vertebrata</taxon>
        <taxon>Euteleostomi</taxon>
        <taxon>Actinopterygii</taxon>
        <taxon>Neopterygii</taxon>
        <taxon>Teleostei</taxon>
        <taxon>Albuliformes</taxon>
        <taxon>Albulidae</taxon>
        <taxon>Albula</taxon>
    </lineage>
</organism>
<evidence type="ECO:0000256" key="8">
    <source>
        <dbReference type="ARBA" id="ARBA00023180"/>
    </source>
</evidence>
<evidence type="ECO:0000256" key="10">
    <source>
        <dbReference type="SAM" id="Phobius"/>
    </source>
</evidence>
<keyword evidence="7" id="KW-1015">Disulfide bond</keyword>
<keyword evidence="8" id="KW-0325">Glycoprotein</keyword>